<dbReference type="GO" id="GO:0005886">
    <property type="term" value="C:plasma membrane"/>
    <property type="evidence" value="ECO:0007669"/>
    <property type="project" value="UniProtKB-SubCell"/>
</dbReference>
<keyword evidence="6" id="KW-0597">Phosphoprotein</keyword>
<evidence type="ECO:0000256" key="11">
    <source>
        <dbReference type="ARBA" id="ARBA00022777"/>
    </source>
</evidence>
<dbReference type="InterPro" id="IPR051088">
    <property type="entry name" value="PTS_Sugar-EIIC/EIIB"/>
</dbReference>
<dbReference type="InterPro" id="IPR003501">
    <property type="entry name" value="PTS_EIIB_2/3"/>
</dbReference>
<dbReference type="Gene3D" id="3.40.50.2300">
    <property type="match status" value="1"/>
</dbReference>
<keyword evidence="5" id="KW-1003">Cell membrane</keyword>
<dbReference type="PANTHER" id="PTHR33989">
    <property type="match status" value="1"/>
</dbReference>
<keyword evidence="10" id="KW-0812">Transmembrane</keyword>
<evidence type="ECO:0000256" key="4">
    <source>
        <dbReference type="ARBA" id="ARBA00022448"/>
    </source>
</evidence>
<organism evidence="16 17">
    <name type="scientific">Streptococcus parasanguinis</name>
    <dbReference type="NCBI Taxonomy" id="1318"/>
    <lineage>
        <taxon>Bacteria</taxon>
        <taxon>Bacillati</taxon>
        <taxon>Bacillota</taxon>
        <taxon>Bacilli</taxon>
        <taxon>Lactobacillales</taxon>
        <taxon>Streptococcaceae</taxon>
        <taxon>Streptococcus</taxon>
    </lineage>
</organism>
<evidence type="ECO:0000256" key="13">
    <source>
        <dbReference type="ARBA" id="ARBA00023136"/>
    </source>
</evidence>
<comment type="caution">
    <text evidence="16">The sequence shown here is derived from an EMBL/GenBank/DDBJ whole genome shotgun (WGS) entry which is preliminary data.</text>
</comment>
<dbReference type="GO" id="GO:0022869">
    <property type="term" value="F:protein-N(PI)-phosphohistidine-lactose phosphotransferase system transporter activity"/>
    <property type="evidence" value="ECO:0007669"/>
    <property type="project" value="InterPro"/>
</dbReference>
<dbReference type="PROSITE" id="PS51105">
    <property type="entry name" value="PTS_EIIC_TYPE_3"/>
    <property type="match status" value="1"/>
</dbReference>
<evidence type="ECO:0000256" key="7">
    <source>
        <dbReference type="ARBA" id="ARBA00022597"/>
    </source>
</evidence>
<evidence type="ECO:0000256" key="12">
    <source>
        <dbReference type="ARBA" id="ARBA00022989"/>
    </source>
</evidence>
<dbReference type="GO" id="GO:0016301">
    <property type="term" value="F:kinase activity"/>
    <property type="evidence" value="ECO:0007669"/>
    <property type="project" value="UniProtKB-KW"/>
</dbReference>
<dbReference type="Pfam" id="PF02302">
    <property type="entry name" value="PTS_IIB"/>
    <property type="match status" value="1"/>
</dbReference>
<dbReference type="GO" id="GO:1901264">
    <property type="term" value="P:carbohydrate derivative transport"/>
    <property type="evidence" value="ECO:0007669"/>
    <property type="project" value="TreeGrafter"/>
</dbReference>
<dbReference type="EC" id="2.7.1.207" evidence="2"/>
<dbReference type="Proteomes" id="UP000462658">
    <property type="component" value="Unassembled WGS sequence"/>
</dbReference>
<dbReference type="InterPro" id="IPR001763">
    <property type="entry name" value="Rhodanese-like_dom"/>
</dbReference>
<dbReference type="PROSITE" id="PS50206">
    <property type="entry name" value="RHODANESE_3"/>
    <property type="match status" value="1"/>
</dbReference>
<dbReference type="Pfam" id="PF02378">
    <property type="entry name" value="PTS_EIIC"/>
    <property type="match status" value="1"/>
</dbReference>
<evidence type="ECO:0000256" key="3">
    <source>
        <dbReference type="ARBA" id="ARBA00020834"/>
    </source>
</evidence>
<gene>
    <name evidence="16" type="ORF">GMC80_01050</name>
</gene>
<dbReference type="NCBIfam" id="TIGR00853">
    <property type="entry name" value="pts-lac"/>
    <property type="match status" value="1"/>
</dbReference>
<dbReference type="NCBIfam" id="TIGR00394">
    <property type="entry name" value="lac_pts_IIC"/>
    <property type="match status" value="1"/>
</dbReference>
<dbReference type="InterPro" id="IPR004501">
    <property type="entry name" value="PTS_EIIC_3"/>
</dbReference>
<dbReference type="NCBIfam" id="TIGR00410">
    <property type="entry name" value="lacE"/>
    <property type="match status" value="1"/>
</dbReference>
<keyword evidence="12" id="KW-1133">Transmembrane helix</keyword>
<evidence type="ECO:0000313" key="16">
    <source>
        <dbReference type="EMBL" id="MTR61977.1"/>
    </source>
</evidence>
<evidence type="ECO:0000256" key="15">
    <source>
        <dbReference type="ARBA" id="ARBA00048444"/>
    </source>
</evidence>
<dbReference type="GO" id="GO:0009401">
    <property type="term" value="P:phosphoenolpyruvate-dependent sugar phosphotransferase system"/>
    <property type="evidence" value="ECO:0007669"/>
    <property type="project" value="UniProtKB-KW"/>
</dbReference>
<evidence type="ECO:0000256" key="14">
    <source>
        <dbReference type="ARBA" id="ARBA00029639"/>
    </source>
</evidence>
<evidence type="ECO:0000256" key="5">
    <source>
        <dbReference type="ARBA" id="ARBA00022475"/>
    </source>
</evidence>
<evidence type="ECO:0000313" key="17">
    <source>
        <dbReference type="Proteomes" id="UP000462658"/>
    </source>
</evidence>
<keyword evidence="9" id="KW-0598">Phosphotransferase system</keyword>
<dbReference type="InterPro" id="IPR013012">
    <property type="entry name" value="PTS_EIIB_3"/>
</dbReference>
<accession>A0A6L6LBT2</accession>
<sequence>MNKLIELIEKGKPFFEKISRNKYLRAIRDGFIAGMPVILFSSIFILIAYVPNAWGFHWSKDIETFLMTPYSYSMGILAFFVGGTTAKALTDSMNRDLPATNQINFISTMLASMVGFLLMAAEPAKDGGFLTAFMGTKGLLTAFIAAFITVNVYKVCVKNNVTIRMPDEVPPNISQVFKDLIPFTLSVVLLYALELVVKASLHVTVAESIGTLLAPLFSAADGYLGITIIFGAFAFFWFVGIHGPSIVEPAIAAITYANAEVNLNLIQQGMHADKILTSGTQMFIVTMGGTGATLVVPFMFMWLTKSKRNRAIGRASVVPTFFGVNEPILFGAPLVLNPIFFVPFIFAPIANVWIFKFFVDTLGMNSFTSNLPWTTPGPLGIVLGTNFQVLSFILAALLVVVDVIIYYPFVKVYDEQILEEERSGKSNDSLKEKVAANFNTAKADAILEKAGVEDEPAQNNITKETNVLVLCAGGGTSGLLANALNKAAAEYNVPVKAAAGGYGAHREMLPEFDLVILAPQVASNYEDMKAETDKLGIKLAKTEGAQYIKLTRDGQGALAFVQAQFEE</sequence>
<comment type="subcellular location">
    <subcellularLocation>
        <location evidence="1">Cell membrane</location>
        <topology evidence="1">Multi-pass membrane protein</topology>
    </subcellularLocation>
</comment>
<dbReference type="InterPro" id="IPR004801">
    <property type="entry name" value="LacE"/>
</dbReference>
<keyword evidence="4" id="KW-0813">Transport</keyword>
<dbReference type="SUPFAM" id="SSF52794">
    <property type="entry name" value="PTS system IIB component-like"/>
    <property type="match status" value="1"/>
</dbReference>
<keyword evidence="13" id="KW-0472">Membrane</keyword>
<dbReference type="PANTHER" id="PTHR33989:SF8">
    <property type="entry name" value="PERMEASE IIC COMPONENT"/>
    <property type="match status" value="1"/>
</dbReference>
<proteinExistence type="predicted"/>
<dbReference type="InterPro" id="IPR036095">
    <property type="entry name" value="PTS_EIIB-like_sf"/>
</dbReference>
<dbReference type="PROSITE" id="PS51100">
    <property type="entry name" value="PTS_EIIB_TYPE_3"/>
    <property type="match status" value="1"/>
</dbReference>
<evidence type="ECO:0000256" key="6">
    <source>
        <dbReference type="ARBA" id="ARBA00022553"/>
    </source>
</evidence>
<protein>
    <recommendedName>
        <fullName evidence="3">PTS system lactose-specific EIICB component</fullName>
        <ecNumber evidence="2">2.7.1.207</ecNumber>
    </recommendedName>
    <alternativeName>
        <fullName evidence="14">EIICB-Lac</fullName>
    </alternativeName>
</protein>
<dbReference type="EMBL" id="WMZA01000001">
    <property type="protein sequence ID" value="MTR61977.1"/>
    <property type="molecule type" value="Genomic_DNA"/>
</dbReference>
<dbReference type="AlphaFoldDB" id="A0A6L6LBT2"/>
<evidence type="ECO:0000256" key="8">
    <source>
        <dbReference type="ARBA" id="ARBA00022679"/>
    </source>
</evidence>
<evidence type="ECO:0000256" key="1">
    <source>
        <dbReference type="ARBA" id="ARBA00004651"/>
    </source>
</evidence>
<keyword evidence="11" id="KW-0418">Kinase</keyword>
<name>A0A6L6LBT2_STRPA</name>
<keyword evidence="7" id="KW-0762">Sugar transport</keyword>
<comment type="catalytic activity">
    <reaction evidence="15">
        <text>lactose(out) + N(pros)-phospho-L-histidyl-[protein] = lactose 6-phosphate(in) + L-histidyl-[protein]</text>
        <dbReference type="Rhea" id="RHEA:42400"/>
        <dbReference type="Rhea" id="RHEA-COMP:9745"/>
        <dbReference type="Rhea" id="RHEA-COMP:9746"/>
        <dbReference type="ChEBI" id="CHEBI:17716"/>
        <dbReference type="ChEBI" id="CHEBI:29979"/>
        <dbReference type="ChEBI" id="CHEBI:64837"/>
        <dbReference type="ChEBI" id="CHEBI:79080"/>
        <dbReference type="EC" id="2.7.1.207"/>
    </reaction>
</comment>
<dbReference type="RefSeq" id="WP_155167661.1">
    <property type="nucleotide sequence ID" value="NZ_WMYU01000001.1"/>
</dbReference>
<keyword evidence="8" id="KW-0808">Transferase</keyword>
<evidence type="ECO:0000256" key="9">
    <source>
        <dbReference type="ARBA" id="ARBA00022683"/>
    </source>
</evidence>
<evidence type="ECO:0000256" key="10">
    <source>
        <dbReference type="ARBA" id="ARBA00022692"/>
    </source>
</evidence>
<reference evidence="16 17" key="1">
    <citation type="journal article" date="2019" name="Nat. Med.">
        <title>A library of human gut bacterial isolates paired with longitudinal multiomics data enables mechanistic microbiome research.</title>
        <authorList>
            <person name="Poyet M."/>
            <person name="Groussin M."/>
            <person name="Gibbons S.M."/>
            <person name="Avila-Pacheco J."/>
            <person name="Jiang X."/>
            <person name="Kearney S.M."/>
            <person name="Perrotta A.R."/>
            <person name="Berdy B."/>
            <person name="Zhao S."/>
            <person name="Lieberman T.D."/>
            <person name="Swanson P.K."/>
            <person name="Smith M."/>
            <person name="Roesemann S."/>
            <person name="Alexander J.E."/>
            <person name="Rich S.A."/>
            <person name="Livny J."/>
            <person name="Vlamakis H."/>
            <person name="Clish C."/>
            <person name="Bullock K."/>
            <person name="Deik A."/>
            <person name="Scott J."/>
            <person name="Pierce K.A."/>
            <person name="Xavier R.J."/>
            <person name="Alm E.J."/>
        </authorList>
    </citation>
    <scope>NUCLEOTIDE SEQUENCE [LARGE SCALE GENOMIC DNA]</scope>
    <source>
        <strain evidence="16 17">BIOML-A10</strain>
    </source>
</reference>
<dbReference type="InterPro" id="IPR003352">
    <property type="entry name" value="PTS_EIIC"/>
</dbReference>
<evidence type="ECO:0000256" key="2">
    <source>
        <dbReference type="ARBA" id="ARBA00012802"/>
    </source>
</evidence>